<organism evidence="3 4">
    <name type="scientific">Stygiobacter electus</name>
    <dbReference type="NCBI Taxonomy" id="3032292"/>
    <lineage>
        <taxon>Bacteria</taxon>
        <taxon>Pseudomonadati</taxon>
        <taxon>Ignavibacteriota</taxon>
        <taxon>Ignavibacteria</taxon>
        <taxon>Ignavibacteriales</taxon>
        <taxon>Melioribacteraceae</taxon>
        <taxon>Stygiobacter</taxon>
    </lineage>
</organism>
<evidence type="ECO:0000256" key="1">
    <source>
        <dbReference type="ARBA" id="ARBA00008061"/>
    </source>
</evidence>
<evidence type="ECO:0000313" key="4">
    <source>
        <dbReference type="Proteomes" id="UP001221302"/>
    </source>
</evidence>
<proteinExistence type="inferred from homology"/>
<reference evidence="3" key="1">
    <citation type="submission" date="2023-03" db="EMBL/GenBank/DDBJ databases">
        <title>Stygiobacter electus gen. nov., sp. nov., facultatively anaerobic thermotolerant bacterium of the class Ignavibacteria from a well of Yessentuki mineral water deposit.</title>
        <authorList>
            <person name="Podosokorskaya O.A."/>
            <person name="Elcheninov A.G."/>
            <person name="Petrova N.F."/>
            <person name="Zavarzina D.G."/>
            <person name="Kublanov I.V."/>
            <person name="Merkel A.Y."/>
        </authorList>
    </citation>
    <scope>NUCLEOTIDE SEQUENCE</scope>
    <source>
        <strain evidence="3">09-Me</strain>
    </source>
</reference>
<gene>
    <name evidence="3" type="ORF">P0M35_03430</name>
</gene>
<evidence type="ECO:0000259" key="2">
    <source>
        <dbReference type="SMART" id="SM00642"/>
    </source>
</evidence>
<comment type="similarity">
    <text evidence="1">Belongs to the glycosyl hydrolase 13 family.</text>
</comment>
<dbReference type="Proteomes" id="UP001221302">
    <property type="component" value="Unassembled WGS sequence"/>
</dbReference>
<dbReference type="EMBL" id="JARGDL010000003">
    <property type="protein sequence ID" value="MDF1611187.1"/>
    <property type="molecule type" value="Genomic_DNA"/>
</dbReference>
<dbReference type="AlphaFoldDB" id="A0AAE3NYQ6"/>
<evidence type="ECO:0000313" key="3">
    <source>
        <dbReference type="EMBL" id="MDF1611187.1"/>
    </source>
</evidence>
<comment type="caution">
    <text evidence="3">The sequence shown here is derived from an EMBL/GenBank/DDBJ whole genome shotgun (WGS) entry which is preliminary data.</text>
</comment>
<sequence length="704" mass="82477">MKNHSIITLAIIILLNQLNFGETLYRDTFLFKSYKDTTEFYQHYKELDKYYSEKKLGSWVTNGKTYFRIFAPSANLVKLCVFQKVKDKKPKEFFMIRDEQGVWEVAVEEELYGKFYGYKVYHKGDDFTNTNMPICIDPYAKANATFTNYMNPRLSIVVKDENYNWEDDKWIQRDWRDLIIYEMHIRDMTAHKSSGAKKAGSYQGLVEPNIKGGLEYIKKLGVNTVELLPSQEFAYCEIPYKKSFAGKFNSWNPYERNHWGYMTASFFAPASYYSTDWKKFKWKKWIGTDAKQIHDFKDMVKAFHKNNIAVVMDVVYNHLSEYEVGNLKQIDKEYYFRLDKKGNYIAESYCGNDLKTERPMVRRLILESLIYWMKEYHVDGFRFDLGKLIDWKTVEEISAKLREINPNVILVCEPWGGGYDPTGFSKRNWGAWNDQIRNGIKGENPYNGLGWIFGHWYGNNSPQRIKSYVNGTLTKDSLGLFLKKDHSVNYLESHDGYTLGDFIRIATKEVDPHKIIKDVDRHVRLTPSQEKINRLAALFLFTSQGITMIHSGQEFARSKVIPYNISVKDTNKGRIDHNSYEKDNETNYINFKHAEINSGLLNYYKGLIALRTKYEAFRRANYDDITFYEHPNSKFGLSYLMNYKNEKFVVLFNSDQNQKLDFPLPEGIWEVIVDKDHAGTKTLYVTGGIFTLEPITGAVLKLKE</sequence>
<dbReference type="InterPro" id="IPR013783">
    <property type="entry name" value="Ig-like_fold"/>
</dbReference>
<dbReference type="Pfam" id="PF02922">
    <property type="entry name" value="CBM_48"/>
    <property type="match status" value="1"/>
</dbReference>
<name>A0AAE3NYQ6_9BACT</name>
<protein>
    <submittedName>
        <fullName evidence="3">Alpha-amylase family glycosyl hydrolase</fullName>
    </submittedName>
</protein>
<dbReference type="InterPro" id="IPR013780">
    <property type="entry name" value="Glyco_hydro_b"/>
</dbReference>
<dbReference type="InterPro" id="IPR014756">
    <property type="entry name" value="Ig_E-set"/>
</dbReference>
<dbReference type="InterPro" id="IPR017853">
    <property type="entry name" value="GH"/>
</dbReference>
<feature type="domain" description="Glycosyl hydrolase family 13 catalytic" evidence="2">
    <location>
        <begin position="182"/>
        <end position="611"/>
    </location>
</feature>
<keyword evidence="4" id="KW-1185">Reference proteome</keyword>
<dbReference type="Gene3D" id="2.60.40.10">
    <property type="entry name" value="Immunoglobulins"/>
    <property type="match status" value="1"/>
</dbReference>
<dbReference type="Gene3D" id="3.20.20.80">
    <property type="entry name" value="Glycosidases"/>
    <property type="match status" value="1"/>
</dbReference>
<dbReference type="GO" id="GO:0005975">
    <property type="term" value="P:carbohydrate metabolic process"/>
    <property type="evidence" value="ECO:0007669"/>
    <property type="project" value="InterPro"/>
</dbReference>
<accession>A0AAE3NYQ6</accession>
<dbReference type="Gene3D" id="2.60.40.1180">
    <property type="entry name" value="Golgi alpha-mannosidase II"/>
    <property type="match status" value="1"/>
</dbReference>
<dbReference type="RefSeq" id="WP_321534954.1">
    <property type="nucleotide sequence ID" value="NZ_JARGDL010000003.1"/>
</dbReference>
<keyword evidence="3" id="KW-0378">Hydrolase</keyword>
<dbReference type="SUPFAM" id="SSF81296">
    <property type="entry name" value="E set domains"/>
    <property type="match status" value="1"/>
</dbReference>
<dbReference type="GO" id="GO:0004553">
    <property type="term" value="F:hydrolase activity, hydrolyzing O-glycosyl compounds"/>
    <property type="evidence" value="ECO:0007669"/>
    <property type="project" value="InterPro"/>
</dbReference>
<dbReference type="InterPro" id="IPR006047">
    <property type="entry name" value="GH13_cat_dom"/>
</dbReference>
<dbReference type="SMART" id="SM00642">
    <property type="entry name" value="Aamy"/>
    <property type="match status" value="1"/>
</dbReference>
<dbReference type="PANTHER" id="PTHR43002">
    <property type="entry name" value="GLYCOGEN DEBRANCHING ENZYME"/>
    <property type="match status" value="1"/>
</dbReference>
<dbReference type="SUPFAM" id="SSF51445">
    <property type="entry name" value="(Trans)glycosidases"/>
    <property type="match status" value="1"/>
</dbReference>
<dbReference type="InterPro" id="IPR004193">
    <property type="entry name" value="Glyco_hydro_13_N"/>
</dbReference>
<dbReference type="CDD" id="cd02860">
    <property type="entry name" value="E_set_Pullulanase"/>
    <property type="match status" value="1"/>
</dbReference>